<evidence type="ECO:0000313" key="3">
    <source>
        <dbReference type="EMBL" id="MDI5895622.1"/>
    </source>
</evidence>
<evidence type="ECO:0000313" key="4">
    <source>
        <dbReference type="Proteomes" id="UP001243403"/>
    </source>
</evidence>
<sequence>MKIVRIIGGLGNQMFQYAFYKKLKEKYSDVKCDINGYETYTLHTGFSLQKYFDVQLDFASYSEVNSLTSIYKKDFFSKVFRKIFKNKKSHIEEIDFDQSICDKRGSLYLDGYWQSDNYFGDLEALRKDFEFKNIPQLDDNISDSIQSSNSVSLHVRRGDYVGNSVYAQQGQEYYVNAMTKLSELVENPVFYVFSDNIKWAEETLLSGYKSQFSIVFYNKENGSEIDDLHKMSLCKHNIIANSSFSWWGAWLNSNLNKIVIYPRNWYTSKVSNLKHIEQMPEKWLNL</sequence>
<name>A0ABT6VBM9_9FLAO</name>
<gene>
    <name evidence="3" type="ORF">QLS65_12035</name>
</gene>
<proteinExistence type="predicted"/>
<organism evidence="3 4">
    <name type="scientific">Flavobacterium algoritolerans</name>
    <dbReference type="NCBI Taxonomy" id="3041254"/>
    <lineage>
        <taxon>Bacteria</taxon>
        <taxon>Pseudomonadati</taxon>
        <taxon>Bacteroidota</taxon>
        <taxon>Flavobacteriia</taxon>
        <taxon>Flavobacteriales</taxon>
        <taxon>Flavobacteriaceae</taxon>
        <taxon>Flavobacterium</taxon>
    </lineage>
</organism>
<evidence type="ECO:0000256" key="2">
    <source>
        <dbReference type="ARBA" id="ARBA00022679"/>
    </source>
</evidence>
<dbReference type="Proteomes" id="UP001243403">
    <property type="component" value="Unassembled WGS sequence"/>
</dbReference>
<keyword evidence="2" id="KW-0808">Transferase</keyword>
<keyword evidence="4" id="KW-1185">Reference proteome</keyword>
<reference evidence="3 4" key="1">
    <citation type="submission" date="2023-04" db="EMBL/GenBank/DDBJ databases">
        <title>Two novel species of Flavobacterium.</title>
        <authorList>
            <person name="Liu Q."/>
            <person name="Xin Y.-H."/>
        </authorList>
    </citation>
    <scope>NUCLEOTIDE SEQUENCE [LARGE SCALE GENOMIC DNA]</scope>
    <source>
        <strain evidence="3 4">LB1P51</strain>
    </source>
</reference>
<dbReference type="Pfam" id="PF01531">
    <property type="entry name" value="Glyco_transf_11"/>
    <property type="match status" value="1"/>
</dbReference>
<accession>A0ABT6VBM9</accession>
<dbReference type="PANTHER" id="PTHR11927">
    <property type="entry name" value="GALACTOSIDE 2-L-FUCOSYLTRANSFERASE"/>
    <property type="match status" value="1"/>
</dbReference>
<dbReference type="PANTHER" id="PTHR11927:SF9">
    <property type="entry name" value="L-FUCOSYLTRANSFERASE"/>
    <property type="match status" value="1"/>
</dbReference>
<dbReference type="CDD" id="cd11301">
    <property type="entry name" value="Fut1_Fut2_like"/>
    <property type="match status" value="1"/>
</dbReference>
<keyword evidence="1" id="KW-0328">Glycosyltransferase</keyword>
<dbReference type="EMBL" id="JASCRZ010000005">
    <property type="protein sequence ID" value="MDI5895622.1"/>
    <property type="molecule type" value="Genomic_DNA"/>
</dbReference>
<dbReference type="InterPro" id="IPR002516">
    <property type="entry name" value="Glyco_trans_11"/>
</dbReference>
<evidence type="ECO:0000256" key="1">
    <source>
        <dbReference type="ARBA" id="ARBA00022676"/>
    </source>
</evidence>
<protein>
    <submittedName>
        <fullName evidence="3">Alpha-1,2-fucosyltransferase</fullName>
    </submittedName>
</protein>
<dbReference type="RefSeq" id="WP_282718024.1">
    <property type="nucleotide sequence ID" value="NZ_JASCRZ010000005.1"/>
</dbReference>
<comment type="caution">
    <text evidence="3">The sequence shown here is derived from an EMBL/GenBank/DDBJ whole genome shotgun (WGS) entry which is preliminary data.</text>
</comment>